<sequence length="1547" mass="174790">MGSAPVLGGAAMPNSSLRKPIPIRTPPSSSLLTNRHGQNVTGAIKRNKEDYPTRSTSALSSSWDSMDGEHWEQCLIKGTPLVFMDCASFSPPTSAFSPIPLLATSNSSHLHRKHILNYFRTNLFNDDRLGKDWRYWRDSMRENLEKGAQNEMELGQFQRTLHRFLGFVFDYAKKGGNGETDSTTSSGPEYVVKLSIRDVPLYDNHEQHNVDDLEMEGGYKSPTNKSAAIRIPPLFNNSAVPLSAQRKHPLTTTEQYSSPSASLANQYDSIVVKSREELYTWLYMFVLMKALGGADSSHDAPFSDSSPLTQEIPAADQTLFYSLQIFKLEKSKHVYQFWNQITIVQLADGLSRESTTGSANDGALLRHVSDMIHSTSHGASTASSTDRLVNGRLLQNNHRSTAASPDSPLYESLQLMLRFILTEPNAQVILSDNIKNYHSESELTKFQTLCTTAARTPNPYPGSSTMNLTTATQYTHLVAQKLSIYIPFLEHTLSWNDVASEMVMSHNKVGVNPSSQCFPLLYNINRDQALSGFFCIPLGRESTATTSKSARIFQISNLHQHTQKQQQFTTQSSNHQSTSSFTICLNEDSISDAHATLEVHSTSDNASPVVYVVPSTQGKTYIDGQLIRSKTRLSHGMLVCFGTEWNNIFKFVHTRAHGDQSIYPNELYGAVVSRLCPDDATQFSSPLDSSAHNDLSTMTGDDLDRYMELKRTELNIYENETQELQEQLERLTNRRTDDDDHRMLIQNLTRKLELKRELVERHLKDYHASLGEIERRQGLVSHDDHVATSAAKAVSSYHGESPSDTPCKEESDPFTPRTNNQTSIDHGPVTMEDAHALVKEANRLQSERRFSVVVVSSHDHNDSATMTQNILFHGMWKNGDFDPVYWTEKKMREFIELLRNSISSHGTPRTPDRVFSSPISQSSMVSPISHLNQSFEVDEEYFVALRQQKEIADLIATHKSPSLTAQYSSMHISAQEKNRDLEFYEGVVKRIHSLLTTLLPGKSPATDSLRDSLTFLQTAVKNVLEQKKEAYAIMEDALMQKTQHSIDSLEHHFDEFKKQIHKEFILPQLNELLKEKAEADKRTVQLTVRLKKMSQLLLRAKERFSGYSTSRDATDEEMQQLNELVQHTMQLNEKLENGMNSSDQVVDLRLQVDAKQQLKKLQQYFEDEVSNLRTLIESKNDEATELQEQIEDLRRQSLDQHMELLKNKELQQQQALLHAEQLKERQQEFERILETQKIMETPSTPKSSISVQASTVSAPAPALVDEDDMIQEAELISKTPRILQEKIAMMKAEDETVVVEKEQNKVNVPPPSVPQDSVREEIAVIVSQPSPQSDRAASESEQLSVQFEHSQWEDQKPDLGVEVQKVKQKPAEELNQVAPHTDAPQKESMLANETTSGPHEQLLSLLARKRENLDLLHTPSLNQSGNKDNTPTEVLRQSPKLLQKSVSMRKEPPVPIISQNAKKKFPNASELQLMFADASHFTKFVNSRMSAIDTKHLKHSHVFKDSPFRSPNNDVQNSVFENTSDPHSTATRKIKNVIEQSQMCKVS</sequence>
<feature type="region of interest" description="Disordered" evidence="2">
    <location>
        <begin position="790"/>
        <end position="826"/>
    </location>
</feature>
<feature type="domain" description="FHA" evidence="3">
    <location>
        <begin position="581"/>
        <end position="642"/>
    </location>
</feature>
<feature type="compositionally biased region" description="Polar residues" evidence="2">
    <location>
        <begin position="1509"/>
        <end position="1529"/>
    </location>
</feature>
<feature type="region of interest" description="Disordered" evidence="2">
    <location>
        <begin position="1369"/>
        <end position="1396"/>
    </location>
</feature>
<evidence type="ECO:0000256" key="1">
    <source>
        <dbReference type="SAM" id="Coils"/>
    </source>
</evidence>
<dbReference type="CDD" id="cd00060">
    <property type="entry name" value="FHA"/>
    <property type="match status" value="1"/>
</dbReference>
<evidence type="ECO:0000313" key="4">
    <source>
        <dbReference type="EMBL" id="CAD9079000.1"/>
    </source>
</evidence>
<feature type="coiled-coil region" evidence="1">
    <location>
        <begin position="707"/>
        <end position="765"/>
    </location>
</feature>
<evidence type="ECO:0000259" key="3">
    <source>
        <dbReference type="Pfam" id="PF00498"/>
    </source>
</evidence>
<dbReference type="SUPFAM" id="SSF49879">
    <property type="entry name" value="SMAD/FHA domain"/>
    <property type="match status" value="1"/>
</dbReference>
<feature type="region of interest" description="Disordered" evidence="2">
    <location>
        <begin position="1503"/>
        <end position="1530"/>
    </location>
</feature>
<reference evidence="4" key="1">
    <citation type="submission" date="2021-01" db="EMBL/GenBank/DDBJ databases">
        <authorList>
            <person name="Corre E."/>
            <person name="Pelletier E."/>
            <person name="Niang G."/>
            <person name="Scheremetjew M."/>
            <person name="Finn R."/>
            <person name="Kale V."/>
            <person name="Holt S."/>
            <person name="Cochrane G."/>
            <person name="Meng A."/>
            <person name="Brown T."/>
            <person name="Cohen L."/>
        </authorList>
    </citation>
    <scope>NUCLEOTIDE SEQUENCE</scope>
    <source>
        <strain evidence="4">WS</strain>
    </source>
</reference>
<feature type="region of interest" description="Disordered" evidence="2">
    <location>
        <begin position="1"/>
        <end position="35"/>
    </location>
</feature>
<dbReference type="InterPro" id="IPR000253">
    <property type="entry name" value="FHA_dom"/>
</dbReference>
<dbReference type="Gene3D" id="2.60.200.20">
    <property type="match status" value="1"/>
</dbReference>
<proteinExistence type="predicted"/>
<evidence type="ECO:0000256" key="2">
    <source>
        <dbReference type="SAM" id="MobiDB-lite"/>
    </source>
</evidence>
<gene>
    <name evidence="4" type="ORF">PCOS0759_LOCUS2232</name>
</gene>
<protein>
    <recommendedName>
        <fullName evidence="3">FHA domain-containing protein</fullName>
    </recommendedName>
</protein>
<accession>A0A7S1KNM2</accession>
<dbReference type="Pfam" id="PF00498">
    <property type="entry name" value="FHA"/>
    <property type="match status" value="1"/>
</dbReference>
<feature type="coiled-coil region" evidence="1">
    <location>
        <begin position="1169"/>
        <end position="1239"/>
    </location>
</feature>
<name>A0A7S1KNM2_9EUKA</name>
<keyword evidence="1" id="KW-0175">Coiled coil</keyword>
<dbReference type="EMBL" id="HBGD01002694">
    <property type="protein sequence ID" value="CAD9079000.1"/>
    <property type="molecule type" value="Transcribed_RNA"/>
</dbReference>
<feature type="compositionally biased region" description="Polar residues" evidence="2">
    <location>
        <begin position="26"/>
        <end position="35"/>
    </location>
</feature>
<organism evidence="4">
    <name type="scientific">Percolomonas cosmopolitus</name>
    <dbReference type="NCBI Taxonomy" id="63605"/>
    <lineage>
        <taxon>Eukaryota</taxon>
        <taxon>Discoba</taxon>
        <taxon>Heterolobosea</taxon>
        <taxon>Tetramitia</taxon>
        <taxon>Eutetramitia</taxon>
        <taxon>Percolomonadidae</taxon>
        <taxon>Percolomonas</taxon>
    </lineage>
</organism>
<dbReference type="InterPro" id="IPR008984">
    <property type="entry name" value="SMAD_FHA_dom_sf"/>
</dbReference>